<evidence type="ECO:0000256" key="1">
    <source>
        <dbReference type="SAM" id="MobiDB-lite"/>
    </source>
</evidence>
<organism evidence="2 3">
    <name type="scientific">Synaphobranchus kaupii</name>
    <name type="common">Kaup's arrowtooth eel</name>
    <dbReference type="NCBI Taxonomy" id="118154"/>
    <lineage>
        <taxon>Eukaryota</taxon>
        <taxon>Metazoa</taxon>
        <taxon>Chordata</taxon>
        <taxon>Craniata</taxon>
        <taxon>Vertebrata</taxon>
        <taxon>Euteleostomi</taxon>
        <taxon>Actinopterygii</taxon>
        <taxon>Neopterygii</taxon>
        <taxon>Teleostei</taxon>
        <taxon>Anguilliformes</taxon>
        <taxon>Synaphobranchidae</taxon>
        <taxon>Synaphobranchus</taxon>
    </lineage>
</organism>
<keyword evidence="3" id="KW-1185">Reference proteome</keyword>
<dbReference type="AlphaFoldDB" id="A0A9Q1F5C3"/>
<protein>
    <submittedName>
        <fullName evidence="2">Uncharacterized protein</fullName>
    </submittedName>
</protein>
<feature type="region of interest" description="Disordered" evidence="1">
    <location>
        <begin position="61"/>
        <end position="83"/>
    </location>
</feature>
<gene>
    <name evidence="2" type="ORF">SKAU_G00227300</name>
</gene>
<sequence length="161" mass="17726">MKSPRRPLSRATLGLSMKTSAAYSVSTALDWEGGRLAANGVERLRLQHRCAAEAVQTAAMTNSRKDKEYQGNSNISFGKNPPDLVTLGRTSSGGTKSSLHPAGSLLPDIDHRVTRIHLPHRWQQRQKKKTEGSTVISCLPLTDHKCFYRVLYSSPVLTSLL</sequence>
<name>A0A9Q1F5C3_SYNKA</name>
<proteinExistence type="predicted"/>
<accession>A0A9Q1F5C3</accession>
<comment type="caution">
    <text evidence="2">The sequence shown here is derived from an EMBL/GenBank/DDBJ whole genome shotgun (WGS) entry which is preliminary data.</text>
</comment>
<dbReference type="Proteomes" id="UP001152622">
    <property type="component" value="Chromosome 8"/>
</dbReference>
<evidence type="ECO:0000313" key="2">
    <source>
        <dbReference type="EMBL" id="KAJ8351254.1"/>
    </source>
</evidence>
<reference evidence="2" key="1">
    <citation type="journal article" date="2023" name="Science">
        <title>Genome structures resolve the early diversification of teleost fishes.</title>
        <authorList>
            <person name="Parey E."/>
            <person name="Louis A."/>
            <person name="Montfort J."/>
            <person name="Bouchez O."/>
            <person name="Roques C."/>
            <person name="Iampietro C."/>
            <person name="Lluch J."/>
            <person name="Castinel A."/>
            <person name="Donnadieu C."/>
            <person name="Desvignes T."/>
            <person name="Floi Bucao C."/>
            <person name="Jouanno E."/>
            <person name="Wen M."/>
            <person name="Mejri S."/>
            <person name="Dirks R."/>
            <person name="Jansen H."/>
            <person name="Henkel C."/>
            <person name="Chen W.J."/>
            <person name="Zahm M."/>
            <person name="Cabau C."/>
            <person name="Klopp C."/>
            <person name="Thompson A.W."/>
            <person name="Robinson-Rechavi M."/>
            <person name="Braasch I."/>
            <person name="Lecointre G."/>
            <person name="Bobe J."/>
            <person name="Postlethwait J.H."/>
            <person name="Berthelot C."/>
            <person name="Roest Crollius H."/>
            <person name="Guiguen Y."/>
        </authorList>
    </citation>
    <scope>NUCLEOTIDE SEQUENCE</scope>
    <source>
        <strain evidence="2">WJC10195</strain>
    </source>
</reference>
<dbReference type="EMBL" id="JAINUF010000008">
    <property type="protein sequence ID" value="KAJ8351254.1"/>
    <property type="molecule type" value="Genomic_DNA"/>
</dbReference>
<evidence type="ECO:0000313" key="3">
    <source>
        <dbReference type="Proteomes" id="UP001152622"/>
    </source>
</evidence>